<sequence>MLRAKHFLLCCYNGQQAIFISVGVLINLIDLFKFISRMKARNQKRCDDANMGCLGGKIVDPIYAIVGTVGHLLLVDLNSKRVIPLEKNRSEYYGISWFPDGHELVLSHSGLDNSKLHDIHAYANSELGWISHGQQCTEPFLSAPHQILCASDGRVVSTNTGRNAITVVDLKKPGFFQEKRLSDARWDRLSIHEITGDHLNSVFEKDGHLYVVAHGHHHGSLLAVLSYPELELISLKPLEGRTGLHNIWLSDQGQKIACHSNIGALIDVDENSIIWEAGSPIFTRGLAVSTDFMVVGESQMTGRDLRRSSMSGLWILERDTFNALDYICLGPYGAVNEVRLLNVVDLAHHGHVFSNVSALIENNLFKRESEERLAASQRLLSAKSQWADMELIYGSPTQLSDGGKEAKPDTLCLIKQLGDSEKSERSLEFSYTLGSTSSDAHAGVVTYQGNGGDTDMHALLIHPTDTGEAGLVLWTHNGTEWVQESDVDVPGLPFSGVIRVTTSNEGLSFHVDSKVVLSLEAKRLPYLMGPLGIRWVGSTIRRVDNSVGTI</sequence>
<accession>A0ABW7D848</accession>
<keyword evidence="1" id="KW-0812">Transmembrane</keyword>
<keyword evidence="3" id="KW-1185">Reference proteome</keyword>
<keyword evidence="1" id="KW-0472">Membrane</keyword>
<keyword evidence="1" id="KW-1133">Transmembrane helix</keyword>
<name>A0ABW7D848_9PSED</name>
<dbReference type="EMBL" id="JBIEIL010000003">
    <property type="protein sequence ID" value="MFG6204150.1"/>
    <property type="molecule type" value="Genomic_DNA"/>
</dbReference>
<dbReference type="Gene3D" id="2.130.10.10">
    <property type="entry name" value="YVTN repeat-like/Quinoprotein amine dehydrogenase"/>
    <property type="match status" value="1"/>
</dbReference>
<feature type="transmembrane region" description="Helical" evidence="1">
    <location>
        <begin position="17"/>
        <end position="35"/>
    </location>
</feature>
<proteinExistence type="predicted"/>
<reference evidence="2 3" key="1">
    <citation type="submission" date="2024-10" db="EMBL/GenBank/DDBJ databases">
        <title>Whole genome of Pseudomonas sp Strain RB5.</title>
        <authorList>
            <person name="Selami N."/>
        </authorList>
    </citation>
    <scope>NUCLEOTIDE SEQUENCE [LARGE SCALE GENOMIC DNA]</scope>
    <source>
        <strain evidence="2 3">RB5</strain>
    </source>
</reference>
<organism evidence="2 3">
    <name type="scientific">Pseudomonas retamae</name>
    <dbReference type="NCBI Taxonomy" id="702110"/>
    <lineage>
        <taxon>Bacteria</taxon>
        <taxon>Pseudomonadati</taxon>
        <taxon>Pseudomonadota</taxon>
        <taxon>Gammaproteobacteria</taxon>
        <taxon>Pseudomonadales</taxon>
        <taxon>Pseudomonadaceae</taxon>
        <taxon>Pseudomonas</taxon>
    </lineage>
</organism>
<gene>
    <name evidence="2" type="ORF">ACGSLL_07235</name>
</gene>
<dbReference type="SUPFAM" id="SSF50969">
    <property type="entry name" value="YVTN repeat-like/Quinoprotein amine dehydrogenase"/>
    <property type="match status" value="1"/>
</dbReference>
<comment type="caution">
    <text evidence="2">The sequence shown here is derived from an EMBL/GenBank/DDBJ whole genome shotgun (WGS) entry which is preliminary data.</text>
</comment>
<evidence type="ECO:0000256" key="1">
    <source>
        <dbReference type="SAM" id="Phobius"/>
    </source>
</evidence>
<evidence type="ECO:0000313" key="2">
    <source>
        <dbReference type="EMBL" id="MFG6204150.1"/>
    </source>
</evidence>
<dbReference type="InterPro" id="IPR011044">
    <property type="entry name" value="Quino_amine_DH_bsu"/>
</dbReference>
<evidence type="ECO:0000313" key="3">
    <source>
        <dbReference type="Proteomes" id="UP001605918"/>
    </source>
</evidence>
<dbReference type="Proteomes" id="UP001605918">
    <property type="component" value="Unassembled WGS sequence"/>
</dbReference>
<dbReference type="InterPro" id="IPR015943">
    <property type="entry name" value="WD40/YVTN_repeat-like_dom_sf"/>
</dbReference>
<dbReference type="RefSeq" id="WP_394504465.1">
    <property type="nucleotide sequence ID" value="NZ_JBIEIL010000003.1"/>
</dbReference>
<protein>
    <submittedName>
        <fullName evidence="2">Uncharacterized protein</fullName>
    </submittedName>
</protein>